<comment type="caution">
    <text evidence="2">The sequence shown here is derived from an EMBL/GenBank/DDBJ whole genome shotgun (WGS) entry which is preliminary data.</text>
</comment>
<dbReference type="PANTHER" id="PTHR37694:SF1">
    <property type="entry name" value="SLR8022 PROTEIN"/>
    <property type="match status" value="1"/>
</dbReference>
<dbReference type="Pfam" id="PF07883">
    <property type="entry name" value="Cupin_2"/>
    <property type="match status" value="1"/>
</dbReference>
<reference evidence="2 3" key="1">
    <citation type="submission" date="2012-08" db="EMBL/GenBank/DDBJ databases">
        <title>Whole genome shotgun sequence of Kineosphaera limosa NBRC 100340.</title>
        <authorList>
            <person name="Yoshida I."/>
            <person name="Isaki S."/>
            <person name="Hosoyama A."/>
            <person name="Tsuchikane K."/>
            <person name="Katsumata H."/>
            <person name="Ando Y."/>
            <person name="Ohji S."/>
            <person name="Hamada M."/>
            <person name="Tamura T."/>
            <person name="Yamazoe A."/>
            <person name="Yamazaki S."/>
            <person name="Fujita N."/>
        </authorList>
    </citation>
    <scope>NUCLEOTIDE SEQUENCE [LARGE SCALE GENOMIC DNA]</scope>
    <source>
        <strain evidence="2 3">NBRC 100340</strain>
    </source>
</reference>
<dbReference type="InterPro" id="IPR014710">
    <property type="entry name" value="RmlC-like_jellyroll"/>
</dbReference>
<dbReference type="CDD" id="cd02230">
    <property type="entry name" value="cupin_HP0902-like"/>
    <property type="match status" value="1"/>
</dbReference>
<name>K6WSV1_9MICO</name>
<accession>K6WSV1</accession>
<organism evidence="2 3">
    <name type="scientific">Kineosphaera limosa NBRC 100340</name>
    <dbReference type="NCBI Taxonomy" id="1184609"/>
    <lineage>
        <taxon>Bacteria</taxon>
        <taxon>Bacillati</taxon>
        <taxon>Actinomycetota</taxon>
        <taxon>Actinomycetes</taxon>
        <taxon>Micrococcales</taxon>
        <taxon>Dermatophilaceae</taxon>
        <taxon>Kineosphaera</taxon>
    </lineage>
</organism>
<proteinExistence type="predicted"/>
<dbReference type="InterPro" id="IPR013096">
    <property type="entry name" value="Cupin_2"/>
</dbReference>
<dbReference type="OrthoDB" id="1121052at2"/>
<dbReference type="STRING" id="1184609.KILIM_051_00390"/>
<dbReference type="InterPro" id="IPR011051">
    <property type="entry name" value="RmlC_Cupin_sf"/>
</dbReference>
<dbReference type="PANTHER" id="PTHR37694">
    <property type="entry name" value="SLR8022 PROTEIN"/>
    <property type="match status" value="1"/>
</dbReference>
<dbReference type="EMBL" id="BAHD01000051">
    <property type="protein sequence ID" value="GAB96896.1"/>
    <property type="molecule type" value="Genomic_DNA"/>
</dbReference>
<dbReference type="eggNOG" id="COG1917">
    <property type="taxonomic scope" value="Bacteria"/>
</dbReference>
<dbReference type="RefSeq" id="WP_006593428.1">
    <property type="nucleotide sequence ID" value="NZ_BAHD01000051.1"/>
</dbReference>
<dbReference type="Proteomes" id="UP000008366">
    <property type="component" value="Unassembled WGS sequence"/>
</dbReference>
<dbReference type="AlphaFoldDB" id="K6WSV1"/>
<feature type="domain" description="Cupin type-2" evidence="1">
    <location>
        <begin position="42"/>
        <end position="101"/>
    </location>
</feature>
<sequence length="106" mass="11046">MAIEHSSFRTGVTGEVPIEAGGRQTSVVVSEPGVRVVHFALDTQQGLTEHSAPKNAIVQVLAGAIAFTLEGQTQTLSVGDLVVMAPGARHALVAVEPSRFSLTLID</sequence>
<evidence type="ECO:0000313" key="3">
    <source>
        <dbReference type="Proteomes" id="UP000008366"/>
    </source>
</evidence>
<protein>
    <recommendedName>
        <fullName evidence="1">Cupin type-2 domain-containing protein</fullName>
    </recommendedName>
</protein>
<evidence type="ECO:0000313" key="2">
    <source>
        <dbReference type="EMBL" id="GAB96896.1"/>
    </source>
</evidence>
<dbReference type="Gene3D" id="2.60.120.10">
    <property type="entry name" value="Jelly Rolls"/>
    <property type="match status" value="1"/>
</dbReference>
<dbReference type="SUPFAM" id="SSF51182">
    <property type="entry name" value="RmlC-like cupins"/>
    <property type="match status" value="1"/>
</dbReference>
<keyword evidence="3" id="KW-1185">Reference proteome</keyword>
<evidence type="ECO:0000259" key="1">
    <source>
        <dbReference type="Pfam" id="PF07883"/>
    </source>
</evidence>
<gene>
    <name evidence="2" type="ORF">KILIM_051_00390</name>
</gene>